<name>A0A8X6JSC0_9ARAC</name>
<evidence type="ECO:0000313" key="3">
    <source>
        <dbReference type="Proteomes" id="UP000886998"/>
    </source>
</evidence>
<protein>
    <submittedName>
        <fullName evidence="2">Uncharacterized protein</fullName>
    </submittedName>
</protein>
<dbReference type="Proteomes" id="UP000886998">
    <property type="component" value="Unassembled WGS sequence"/>
</dbReference>
<organism evidence="2 3">
    <name type="scientific">Trichonephila inaurata madagascariensis</name>
    <dbReference type="NCBI Taxonomy" id="2747483"/>
    <lineage>
        <taxon>Eukaryota</taxon>
        <taxon>Metazoa</taxon>
        <taxon>Ecdysozoa</taxon>
        <taxon>Arthropoda</taxon>
        <taxon>Chelicerata</taxon>
        <taxon>Arachnida</taxon>
        <taxon>Araneae</taxon>
        <taxon>Araneomorphae</taxon>
        <taxon>Entelegynae</taxon>
        <taxon>Araneoidea</taxon>
        <taxon>Nephilidae</taxon>
        <taxon>Trichonephila</taxon>
        <taxon>Trichonephila inaurata</taxon>
    </lineage>
</organism>
<dbReference type="AlphaFoldDB" id="A0A8X6JSC0"/>
<sequence length="85" mass="9666">MLCYPIGGKKKRWKTHLDHISKDFIFGIKVQDKCFLTTASAKSSKAWFSVGNLPRGALMVSMSSKTLPPSEERKEHKHQKSFVTQ</sequence>
<accession>A0A8X6JSC0</accession>
<comment type="caution">
    <text evidence="2">The sequence shown here is derived from an EMBL/GenBank/DDBJ whole genome shotgun (WGS) entry which is preliminary data.</text>
</comment>
<reference evidence="2" key="1">
    <citation type="submission" date="2020-08" db="EMBL/GenBank/DDBJ databases">
        <title>Multicomponent nature underlies the extraordinary mechanical properties of spider dragline silk.</title>
        <authorList>
            <person name="Kono N."/>
            <person name="Nakamura H."/>
            <person name="Mori M."/>
            <person name="Yoshida Y."/>
            <person name="Ohtoshi R."/>
            <person name="Malay A.D."/>
            <person name="Moran D.A.P."/>
            <person name="Tomita M."/>
            <person name="Numata K."/>
            <person name="Arakawa K."/>
        </authorList>
    </citation>
    <scope>NUCLEOTIDE SEQUENCE</scope>
</reference>
<feature type="compositionally biased region" description="Basic residues" evidence="1">
    <location>
        <begin position="75"/>
        <end position="85"/>
    </location>
</feature>
<evidence type="ECO:0000256" key="1">
    <source>
        <dbReference type="SAM" id="MobiDB-lite"/>
    </source>
</evidence>
<dbReference type="EMBL" id="BMAV01024522">
    <property type="protein sequence ID" value="GFS33669.1"/>
    <property type="molecule type" value="Genomic_DNA"/>
</dbReference>
<proteinExistence type="predicted"/>
<feature type="region of interest" description="Disordered" evidence="1">
    <location>
        <begin position="63"/>
        <end position="85"/>
    </location>
</feature>
<evidence type="ECO:0000313" key="2">
    <source>
        <dbReference type="EMBL" id="GFS33669.1"/>
    </source>
</evidence>
<keyword evidence="3" id="KW-1185">Reference proteome</keyword>
<gene>
    <name evidence="2" type="ORF">TNIN_15391</name>
</gene>